<dbReference type="EMBL" id="JAGRRH010000013">
    <property type="protein sequence ID" value="KAG7360919.1"/>
    <property type="molecule type" value="Genomic_DNA"/>
</dbReference>
<dbReference type="Proteomes" id="UP000693970">
    <property type="component" value="Unassembled WGS sequence"/>
</dbReference>
<feature type="region of interest" description="Disordered" evidence="1">
    <location>
        <begin position="45"/>
        <end position="251"/>
    </location>
</feature>
<feature type="compositionally biased region" description="Low complexity" evidence="1">
    <location>
        <begin position="56"/>
        <end position="65"/>
    </location>
</feature>
<name>A0A9K3LEI3_9STRA</name>
<feature type="compositionally biased region" description="Basic and acidic residues" evidence="1">
    <location>
        <begin position="378"/>
        <end position="407"/>
    </location>
</feature>
<reference evidence="2" key="1">
    <citation type="journal article" date="2021" name="Sci. Rep.">
        <title>Diploid genomic architecture of Nitzschia inconspicua, an elite biomass production diatom.</title>
        <authorList>
            <person name="Oliver A."/>
            <person name="Podell S."/>
            <person name="Pinowska A."/>
            <person name="Traller J.C."/>
            <person name="Smith S.R."/>
            <person name="McClure R."/>
            <person name="Beliaev A."/>
            <person name="Bohutskyi P."/>
            <person name="Hill E.A."/>
            <person name="Rabines A."/>
            <person name="Zheng H."/>
            <person name="Allen L.Z."/>
            <person name="Kuo A."/>
            <person name="Grigoriev I.V."/>
            <person name="Allen A.E."/>
            <person name="Hazlebeck D."/>
            <person name="Allen E.E."/>
        </authorList>
    </citation>
    <scope>NUCLEOTIDE SEQUENCE</scope>
    <source>
        <strain evidence="2">Hildebrandi</strain>
    </source>
</reference>
<feature type="compositionally biased region" description="Polar residues" evidence="1">
    <location>
        <begin position="368"/>
        <end position="377"/>
    </location>
</feature>
<evidence type="ECO:0000313" key="3">
    <source>
        <dbReference type="Proteomes" id="UP000693970"/>
    </source>
</evidence>
<keyword evidence="3" id="KW-1185">Reference proteome</keyword>
<feature type="compositionally biased region" description="Low complexity" evidence="1">
    <location>
        <begin position="162"/>
        <end position="176"/>
    </location>
</feature>
<accession>A0A9K3LEI3</accession>
<dbReference type="AlphaFoldDB" id="A0A9K3LEI3"/>
<feature type="region of interest" description="Disordered" evidence="1">
    <location>
        <begin position="352"/>
        <end position="656"/>
    </location>
</feature>
<feature type="compositionally biased region" description="Polar residues" evidence="1">
    <location>
        <begin position="140"/>
        <end position="158"/>
    </location>
</feature>
<feature type="region of interest" description="Disordered" evidence="1">
    <location>
        <begin position="1"/>
        <end position="31"/>
    </location>
</feature>
<feature type="compositionally biased region" description="Basic and acidic residues" evidence="1">
    <location>
        <begin position="547"/>
        <end position="559"/>
    </location>
</feature>
<feature type="compositionally biased region" description="Low complexity" evidence="1">
    <location>
        <begin position="427"/>
        <end position="438"/>
    </location>
</feature>
<proteinExistence type="predicted"/>
<comment type="caution">
    <text evidence="2">The sequence shown here is derived from an EMBL/GenBank/DDBJ whole genome shotgun (WGS) entry which is preliminary data.</text>
</comment>
<feature type="compositionally biased region" description="Basic and acidic residues" evidence="1">
    <location>
        <begin position="291"/>
        <end position="302"/>
    </location>
</feature>
<feature type="region of interest" description="Disordered" evidence="1">
    <location>
        <begin position="279"/>
        <end position="308"/>
    </location>
</feature>
<organism evidence="2 3">
    <name type="scientific">Nitzschia inconspicua</name>
    <dbReference type="NCBI Taxonomy" id="303405"/>
    <lineage>
        <taxon>Eukaryota</taxon>
        <taxon>Sar</taxon>
        <taxon>Stramenopiles</taxon>
        <taxon>Ochrophyta</taxon>
        <taxon>Bacillariophyta</taxon>
        <taxon>Bacillariophyceae</taxon>
        <taxon>Bacillariophycidae</taxon>
        <taxon>Bacillariales</taxon>
        <taxon>Bacillariaceae</taxon>
        <taxon>Nitzschia</taxon>
    </lineage>
</organism>
<evidence type="ECO:0000313" key="2">
    <source>
        <dbReference type="EMBL" id="KAG7360919.1"/>
    </source>
</evidence>
<feature type="compositionally biased region" description="Basic and acidic residues" evidence="1">
    <location>
        <begin position="621"/>
        <end position="637"/>
    </location>
</feature>
<evidence type="ECO:0000256" key="1">
    <source>
        <dbReference type="SAM" id="MobiDB-lite"/>
    </source>
</evidence>
<sequence>MTDPPHGTFSKNESAVTLSPKKKSSGVFQKTKEALGKVNSKLLNNTRKGDMTDMVPFESDSSFSFDPERDLDSALDSFKSAEGQGFEATSASEKKERSSGIVSQEPDEAVHDEETIHVASESPITMSTKKYIRNLAKTARSYQPSSSEPTRSTSMGSKSKQKSPTSSFSPRPSSGKPKQHLSVSATGALSGGESAKPSPGTNRKHLATPAHAALQLKTMKGLPQTPPLPTEGNTEESFDTLVQEAAEAETSWKRVSLAFEGDDGAMGGYFAKLIEKMEAEGSPSEADVEESDGHGDKEDQKKINKFKTPQRLRKFFSLGRSPRDNQFEVQNENCYEEGNITDMAVFTAFISSPKASDSPRRSHRKHFQQSSNDGSNSKLEDFPEIPLEKQTRLDDIRREVNWKRENSSSEQTSPSKTRSSHSRSSTRRSSTNHNTKSSSDGRRASTREPGSPGKWNSTHRRGSKRENADKSSSQGDESIPLHSMSNRRSRNLKLTDGESGVNEQLYRSSDRTCRTKACSSRSSSEHPGKPASQKNLDDSDMPMPFSEVDKIPSCRRFGDSIEPPTLDESVHRNEKPIVSLVEENSGTRKKRISSGRIDTRGLNSHSSHSRRKRSSGKRRPERSSSDHDNSEKSEKITESTSTNHFSSSHELDTLGTNDSEKDQFLLAQNLASEPTFPAISKRTRPSHNPKQALLTRSLSVSNVHKGYLNSREFKKPTSHRINRQTSEIKLRSVSEVDECGGEISDEDLTLMGNKHVRTQMDDALAAEGKKKLPSLSESLNRGSELNIRLFDSDGQETVVTDDGSMWFDQGSVSGLEIKSSASVSAPQLVFDQKMTRIVEQG</sequence>
<feature type="compositionally biased region" description="Basic and acidic residues" evidence="1">
    <location>
        <begin position="647"/>
        <end position="656"/>
    </location>
</feature>
<reference evidence="2" key="2">
    <citation type="submission" date="2021-04" db="EMBL/GenBank/DDBJ databases">
        <authorList>
            <person name="Podell S."/>
        </authorList>
    </citation>
    <scope>NUCLEOTIDE SEQUENCE</scope>
    <source>
        <strain evidence="2">Hildebrandi</strain>
    </source>
</reference>
<gene>
    <name evidence="2" type="ORF">IV203_036018</name>
</gene>
<feature type="compositionally biased region" description="Basic residues" evidence="1">
    <location>
        <begin position="607"/>
        <end position="620"/>
    </location>
</feature>
<protein>
    <submittedName>
        <fullName evidence="2">Uncharacterized protein</fullName>
    </submittedName>
</protein>